<dbReference type="AlphaFoldDB" id="A0A822FIX0"/>
<gene>
    <name evidence="2" type="ORF">QYT958_LOCUS46567</name>
</gene>
<dbReference type="Proteomes" id="UP000663848">
    <property type="component" value="Unassembled WGS sequence"/>
</dbReference>
<comment type="caution">
    <text evidence="2">The sequence shown here is derived from an EMBL/GenBank/DDBJ whole genome shotgun (WGS) entry which is preliminary data.</text>
</comment>
<sequence>MDTNVSNELASQSRSIVDPSLMETNRERPRKKNHGNKKLQRFRRRRRARGMSEATITNTIEAR</sequence>
<name>A0A822FIX0_9BILA</name>
<feature type="compositionally biased region" description="Basic residues" evidence="1">
    <location>
        <begin position="28"/>
        <end position="49"/>
    </location>
</feature>
<protein>
    <submittedName>
        <fullName evidence="2">Uncharacterized protein</fullName>
    </submittedName>
</protein>
<accession>A0A822FIX0</accession>
<evidence type="ECO:0000313" key="2">
    <source>
        <dbReference type="EMBL" id="CAF5128305.1"/>
    </source>
</evidence>
<feature type="region of interest" description="Disordered" evidence="1">
    <location>
        <begin position="1"/>
        <end position="63"/>
    </location>
</feature>
<feature type="compositionally biased region" description="Polar residues" evidence="1">
    <location>
        <begin position="54"/>
        <end position="63"/>
    </location>
</feature>
<evidence type="ECO:0000256" key="1">
    <source>
        <dbReference type="SAM" id="MobiDB-lite"/>
    </source>
</evidence>
<proteinExistence type="predicted"/>
<organism evidence="2 3">
    <name type="scientific">Rotaria socialis</name>
    <dbReference type="NCBI Taxonomy" id="392032"/>
    <lineage>
        <taxon>Eukaryota</taxon>
        <taxon>Metazoa</taxon>
        <taxon>Spiralia</taxon>
        <taxon>Gnathifera</taxon>
        <taxon>Rotifera</taxon>
        <taxon>Eurotatoria</taxon>
        <taxon>Bdelloidea</taxon>
        <taxon>Philodinida</taxon>
        <taxon>Philodinidae</taxon>
        <taxon>Rotaria</taxon>
    </lineage>
</organism>
<reference evidence="2" key="1">
    <citation type="submission" date="2021-02" db="EMBL/GenBank/DDBJ databases">
        <authorList>
            <person name="Nowell W R."/>
        </authorList>
    </citation>
    <scope>NUCLEOTIDE SEQUENCE</scope>
</reference>
<feature type="non-terminal residue" evidence="2">
    <location>
        <position position="63"/>
    </location>
</feature>
<evidence type="ECO:0000313" key="3">
    <source>
        <dbReference type="Proteomes" id="UP000663848"/>
    </source>
</evidence>
<dbReference type="EMBL" id="CAJOBR010083414">
    <property type="protein sequence ID" value="CAF5128305.1"/>
    <property type="molecule type" value="Genomic_DNA"/>
</dbReference>
<feature type="compositionally biased region" description="Polar residues" evidence="1">
    <location>
        <begin position="1"/>
        <end position="15"/>
    </location>
</feature>